<dbReference type="RefSeq" id="WP_191910767.1">
    <property type="nucleotide sequence ID" value="NZ_JABUXR010000002.1"/>
</dbReference>
<gene>
    <name evidence="2" type="ORF">HUK45_01465</name>
</gene>
<protein>
    <recommendedName>
        <fullName evidence="1">Thoeris anti-defense 2-like domain-containing protein</fullName>
    </recommendedName>
</protein>
<comment type="caution">
    <text evidence="2">The sequence shown here is derived from an EMBL/GenBank/DDBJ whole genome shotgun (WGS) entry which is preliminary data.</text>
</comment>
<name>A0ABR8ZJG9_9LACO</name>
<sequence>MNIYEACKKIKPKQAISRKHWSWDDTCIVPTEGPGCCELFVLNRFAGIRWDPKKEDLTANDWYLIKKGPYQGTLKD</sequence>
<feature type="domain" description="Thoeris anti-defense 2-like" evidence="1">
    <location>
        <begin position="1"/>
        <end position="65"/>
    </location>
</feature>
<accession>A0ABR8ZJG9</accession>
<evidence type="ECO:0000259" key="1">
    <source>
        <dbReference type="Pfam" id="PF11195"/>
    </source>
</evidence>
<organism evidence="2 3">
    <name type="scientific">Limosilactobacillus urinaemulieris</name>
    <dbReference type="NCBI Taxonomy" id="2742600"/>
    <lineage>
        <taxon>Bacteria</taxon>
        <taxon>Bacillati</taxon>
        <taxon>Bacillota</taxon>
        <taxon>Bacilli</taxon>
        <taxon>Lactobacillales</taxon>
        <taxon>Lactobacillaceae</taxon>
        <taxon>Limosilactobacillus</taxon>
    </lineage>
</organism>
<reference evidence="2 3" key="1">
    <citation type="submission" date="2020-06" db="EMBL/GenBank/DDBJ databases">
        <title>Limosilactobacillus sp. nov.</title>
        <authorList>
            <person name="Ksiezarek M."/>
            <person name="Goncalves Ribeiro T."/>
            <person name="Rocha J."/>
            <person name="Grosso F."/>
            <person name="Peixe L."/>
        </authorList>
    </citation>
    <scope>NUCLEOTIDE SEQUENCE [LARGE SCALE GENOMIC DNA]</scope>
    <source>
        <strain evidence="3">c9Ua_26_M</strain>
    </source>
</reference>
<evidence type="ECO:0000313" key="2">
    <source>
        <dbReference type="EMBL" id="MBD8084943.1"/>
    </source>
</evidence>
<proteinExistence type="predicted"/>
<keyword evidence="3" id="KW-1185">Reference proteome</keyword>
<dbReference type="InterPro" id="IPR021361">
    <property type="entry name" value="Tad2-like_dom"/>
</dbReference>
<dbReference type="Pfam" id="PF11195">
    <property type="entry name" value="Tad2-like"/>
    <property type="match status" value="1"/>
</dbReference>
<dbReference type="EMBL" id="JABUXR010000002">
    <property type="protein sequence ID" value="MBD8084943.1"/>
    <property type="molecule type" value="Genomic_DNA"/>
</dbReference>
<evidence type="ECO:0000313" key="3">
    <source>
        <dbReference type="Proteomes" id="UP000645007"/>
    </source>
</evidence>
<dbReference type="Proteomes" id="UP000645007">
    <property type="component" value="Unassembled WGS sequence"/>
</dbReference>